<dbReference type="Pfam" id="PF13896">
    <property type="entry name" value="Glyco_transf_49"/>
    <property type="match status" value="2"/>
</dbReference>
<dbReference type="EMBL" id="HAAD01005390">
    <property type="protein sequence ID" value="CDG71622.1"/>
    <property type="molecule type" value="mRNA"/>
</dbReference>
<keyword evidence="8" id="KW-0472">Membrane</keyword>
<keyword evidence="9" id="KW-0325">Glycoprotein</keyword>
<proteinExistence type="evidence at transcript level"/>
<dbReference type="PANTHER" id="PTHR12270">
    <property type="entry name" value="GLYCOSYLTRANSFERASE-RELATED"/>
    <property type="match status" value="1"/>
</dbReference>
<evidence type="ECO:0000256" key="5">
    <source>
        <dbReference type="ARBA" id="ARBA00022968"/>
    </source>
</evidence>
<dbReference type="FunFam" id="3.90.550.10:FF:000229">
    <property type="entry name" value="Glycosyltransferase-like protein LARGE"/>
    <property type="match status" value="1"/>
</dbReference>
<evidence type="ECO:0000256" key="2">
    <source>
        <dbReference type="ARBA" id="ARBA00022676"/>
    </source>
</evidence>
<dbReference type="GO" id="GO:0042285">
    <property type="term" value="F:xylosyltransferase activity"/>
    <property type="evidence" value="ECO:0007669"/>
    <property type="project" value="UniProtKB-ARBA"/>
</dbReference>
<evidence type="ECO:0000256" key="3">
    <source>
        <dbReference type="ARBA" id="ARBA00022679"/>
    </source>
</evidence>
<dbReference type="GO" id="GO:0035269">
    <property type="term" value="P:protein O-linked glycosylation via mannose"/>
    <property type="evidence" value="ECO:0007669"/>
    <property type="project" value="TreeGrafter"/>
</dbReference>
<dbReference type="Gene3D" id="3.90.550.10">
    <property type="entry name" value="Spore Coat Polysaccharide Biosynthesis Protein SpsA, Chain A"/>
    <property type="match status" value="1"/>
</dbReference>
<keyword evidence="7" id="KW-0333">Golgi apparatus</keyword>
<protein>
    <submittedName>
        <fullName evidence="10">Glycosyltransferase-like protein LARGE1</fullName>
    </submittedName>
</protein>
<dbReference type="SUPFAM" id="SSF53448">
    <property type="entry name" value="Nucleotide-diphospho-sugar transferases"/>
    <property type="match status" value="1"/>
</dbReference>
<dbReference type="PANTHER" id="PTHR12270:SF25">
    <property type="entry name" value="GLYCOSYLTRANSFERASE-LIKE PROTEIN LARGE"/>
    <property type="match status" value="1"/>
</dbReference>
<accession>T2MIA0</accession>
<evidence type="ECO:0000256" key="7">
    <source>
        <dbReference type="ARBA" id="ARBA00023034"/>
    </source>
</evidence>
<dbReference type="FunFam" id="3.90.550.10:FF:000016">
    <property type="entry name" value="LARGE xylosyl- and glucuronyltransferase 2"/>
    <property type="match status" value="1"/>
</dbReference>
<evidence type="ECO:0000256" key="6">
    <source>
        <dbReference type="ARBA" id="ARBA00022989"/>
    </source>
</evidence>
<name>T2MIA0_HYDVU</name>
<gene>
    <name evidence="10" type="primary">LARGE</name>
</gene>
<dbReference type="GO" id="GO:0000139">
    <property type="term" value="C:Golgi membrane"/>
    <property type="evidence" value="ECO:0007669"/>
    <property type="project" value="UniProtKB-SubCell"/>
</dbReference>
<keyword evidence="5" id="KW-0735">Signal-anchor</keyword>
<dbReference type="AlphaFoldDB" id="T2MIA0"/>
<dbReference type="OrthoDB" id="411524at2759"/>
<keyword evidence="6" id="KW-1133">Transmembrane helix</keyword>
<keyword evidence="4" id="KW-0812">Transmembrane</keyword>
<comment type="subcellular location">
    <subcellularLocation>
        <location evidence="1">Golgi apparatus membrane</location>
        <topology evidence="1">Single-pass type II membrane protein</topology>
    </subcellularLocation>
</comment>
<organism evidence="10">
    <name type="scientific">Hydra vulgaris</name>
    <name type="common">Hydra</name>
    <name type="synonym">Hydra attenuata</name>
    <dbReference type="NCBI Taxonomy" id="6087"/>
    <lineage>
        <taxon>Eukaryota</taxon>
        <taxon>Metazoa</taxon>
        <taxon>Cnidaria</taxon>
        <taxon>Hydrozoa</taxon>
        <taxon>Hydroidolina</taxon>
        <taxon>Anthoathecata</taxon>
        <taxon>Aplanulata</taxon>
        <taxon>Hydridae</taxon>
        <taxon>Hydra</taxon>
    </lineage>
</organism>
<sequence>MVRRCRFSKLINKLVILSVSCSVLLILWSLVLDNLVKKNNKHTEESNAVIIKNDNQDKNVLKFQTTFRFSDPLQKDDKLTFDQVNLLTKELQYTQQIVNELKNAKFLKKDCKTSQLPDCQVIHIAIICAGYKETQRVVTLIKSILFYRRHPLHFHFISDISGRHVLQVLFKTWVLKQVGVSFYDAEKLKADVDWIPNTHYSGVYGLMKLTLTRALPEFLSKVIVLDTDVFFLTDLAELWAFFNNFTEDQAIGLVENQSQWYTGKLWKKYKIWPAIGRGFNTGVMLFDLQKLRKFQWAHLWRLTAEKQLLNLLSTVLADQDVINAALKDNPQIVYKLPCQWNIQLSDNTESEYCYNKLIELKAIHWNSPNKHTGNKLKHVEYFRNMYLTFLEYNGNLLRKSIFSCLIPGENATETSKEKNLSDNDQCYDIKIEQSTTRRVHLYYMDYDYKPEVGDVTLMTHLSMDRIQILELLSQHWEGPMSISLYASDAEAQQFTRYSSVSSFLRKRKNIGLHIVYKDGDLYPVNYLRNVALEHVQTTYVFLSDIDFLPMIGLYNYLRLVSVLELNIFSLFKAVVVPAFETYQYKLDYPQSKKQLIEYWGSQKVDTFRGEVWQQGHAATDFQRWKTSSTDYEVRWEVDFEPYILVKKSSIPLYDMRFVGFGWNKVSHIMELHALRFKFVVAANGFIIHMPHAPSVDITKYRSSSLYRRCLGLLKKEFQYELEQKYNINFQ</sequence>
<dbReference type="InterPro" id="IPR002495">
    <property type="entry name" value="Glyco_trans_8"/>
</dbReference>
<evidence type="ECO:0000256" key="9">
    <source>
        <dbReference type="ARBA" id="ARBA00023180"/>
    </source>
</evidence>
<dbReference type="InterPro" id="IPR051292">
    <property type="entry name" value="Xyl/GlcA_transferase"/>
</dbReference>
<evidence type="ECO:0000313" key="10">
    <source>
        <dbReference type="EMBL" id="CDG71622.1"/>
    </source>
</evidence>
<evidence type="ECO:0000256" key="8">
    <source>
        <dbReference type="ARBA" id="ARBA00023136"/>
    </source>
</evidence>
<keyword evidence="3 10" id="KW-0808">Transferase</keyword>
<dbReference type="GO" id="GO:0015020">
    <property type="term" value="F:glucuronosyltransferase activity"/>
    <property type="evidence" value="ECO:0007669"/>
    <property type="project" value="TreeGrafter"/>
</dbReference>
<reference evidence="10" key="1">
    <citation type="journal article" date="2013" name="Genome Biol. Evol.">
        <title>Punctuated emergences of genetic and phenotypic innovations in eumetazoan, bilaterian, euteleostome, and hominidae ancestors.</title>
        <authorList>
            <person name="Wenger Y."/>
            <person name="Galliot B."/>
        </authorList>
    </citation>
    <scope>NUCLEOTIDE SEQUENCE</scope>
    <source>
        <tissue evidence="10">Whole animals</tissue>
    </source>
</reference>
<evidence type="ECO:0000256" key="4">
    <source>
        <dbReference type="ARBA" id="ARBA00022692"/>
    </source>
</evidence>
<dbReference type="InterPro" id="IPR029044">
    <property type="entry name" value="Nucleotide-diphossugar_trans"/>
</dbReference>
<dbReference type="Pfam" id="PF01501">
    <property type="entry name" value="Glyco_transf_8"/>
    <property type="match status" value="1"/>
</dbReference>
<keyword evidence="2" id="KW-0328">Glycosyltransferase</keyword>
<evidence type="ECO:0000256" key="1">
    <source>
        <dbReference type="ARBA" id="ARBA00004323"/>
    </source>
</evidence>